<evidence type="ECO:0000313" key="5">
    <source>
        <dbReference type="EMBL" id="WOH15047.1"/>
    </source>
</evidence>
<name>A0A175YAV8_DAUCS</name>
<feature type="compositionally biased region" description="Basic residues" evidence="4">
    <location>
        <begin position="1"/>
        <end position="11"/>
    </location>
</feature>
<dbReference type="InterPro" id="IPR031425">
    <property type="entry name" value="NPR1/NH1-interacting"/>
</dbReference>
<evidence type="ECO:0000256" key="1">
    <source>
        <dbReference type="ARBA" id="ARBA00004123"/>
    </source>
</evidence>
<dbReference type="Proteomes" id="UP000077755">
    <property type="component" value="Chromosome 9"/>
</dbReference>
<feature type="region of interest" description="Disordered" evidence="4">
    <location>
        <begin position="86"/>
        <end position="120"/>
    </location>
</feature>
<dbReference type="PANTHER" id="PTHR33669">
    <property type="entry name" value="PROTEIN NEGATIVE REGULATOR OF RESISTANCE"/>
    <property type="match status" value="1"/>
</dbReference>
<dbReference type="OrthoDB" id="1110691at2759"/>
<gene>
    <name evidence="5" type="ORF">DCAR_0934580</name>
</gene>
<protein>
    <submittedName>
        <fullName evidence="5">Uncharacterized protein</fullName>
    </submittedName>
</protein>
<dbReference type="Gramene" id="KZM80746">
    <property type="protein sequence ID" value="KZM80746"/>
    <property type="gene ID" value="DCAR_031694"/>
</dbReference>
<dbReference type="GO" id="GO:0010112">
    <property type="term" value="P:regulation of systemic acquired resistance"/>
    <property type="evidence" value="ECO:0007669"/>
    <property type="project" value="InterPro"/>
</dbReference>
<dbReference type="Pfam" id="PF15699">
    <property type="entry name" value="NPR1_interact"/>
    <property type="match status" value="1"/>
</dbReference>
<organism evidence="5 6">
    <name type="scientific">Daucus carota subsp. sativus</name>
    <name type="common">Carrot</name>
    <dbReference type="NCBI Taxonomy" id="79200"/>
    <lineage>
        <taxon>Eukaryota</taxon>
        <taxon>Viridiplantae</taxon>
        <taxon>Streptophyta</taxon>
        <taxon>Embryophyta</taxon>
        <taxon>Tracheophyta</taxon>
        <taxon>Spermatophyta</taxon>
        <taxon>Magnoliopsida</taxon>
        <taxon>eudicotyledons</taxon>
        <taxon>Gunneridae</taxon>
        <taxon>Pentapetalae</taxon>
        <taxon>asterids</taxon>
        <taxon>campanulids</taxon>
        <taxon>Apiales</taxon>
        <taxon>Apiaceae</taxon>
        <taxon>Apioideae</taxon>
        <taxon>Scandiceae</taxon>
        <taxon>Daucinae</taxon>
        <taxon>Daucus</taxon>
        <taxon>Daucus sect. Daucus</taxon>
    </lineage>
</organism>
<evidence type="ECO:0000256" key="4">
    <source>
        <dbReference type="SAM" id="MobiDB-lite"/>
    </source>
</evidence>
<evidence type="ECO:0000256" key="2">
    <source>
        <dbReference type="ARBA" id="ARBA00009937"/>
    </source>
</evidence>
<sequence>MDKGKEGKKRKVENNEGETEDEKMEKFFALIKSTRRVGGEDRPKENEVLVNDNEEKPKTNIAAAGWCPKFQLEDFEINKFISIPAPAENLTGPSTTADDDQNKQEIIEEENDTVNLKLSL</sequence>
<dbReference type="EMBL" id="CP093351">
    <property type="protein sequence ID" value="WOH15047.1"/>
    <property type="molecule type" value="Genomic_DNA"/>
</dbReference>
<keyword evidence="3" id="KW-0539">Nucleus</keyword>
<accession>A0A175YAV8</accession>
<feature type="region of interest" description="Disordered" evidence="4">
    <location>
        <begin position="1"/>
        <end position="22"/>
    </location>
</feature>
<dbReference type="GO" id="GO:0005634">
    <property type="term" value="C:nucleus"/>
    <property type="evidence" value="ECO:0007669"/>
    <property type="project" value="UniProtKB-SubCell"/>
</dbReference>
<evidence type="ECO:0000313" key="6">
    <source>
        <dbReference type="Proteomes" id="UP000077755"/>
    </source>
</evidence>
<dbReference type="AlphaFoldDB" id="A0A175YAV8"/>
<proteinExistence type="inferred from homology"/>
<reference evidence="5" key="2">
    <citation type="submission" date="2022-03" db="EMBL/GenBank/DDBJ databases">
        <title>Draft title - Genomic analysis of global carrot germplasm unveils the trajectory of domestication and the origin of high carotenoid orange carrot.</title>
        <authorList>
            <person name="Iorizzo M."/>
            <person name="Ellison S."/>
            <person name="Senalik D."/>
            <person name="Macko-Podgorni A."/>
            <person name="Grzebelus D."/>
            <person name="Bostan H."/>
            <person name="Rolling W."/>
            <person name="Curaba J."/>
            <person name="Simon P."/>
        </authorList>
    </citation>
    <scope>NUCLEOTIDE SEQUENCE</scope>
    <source>
        <tissue evidence="5">Leaf</tissue>
    </source>
</reference>
<evidence type="ECO:0000256" key="3">
    <source>
        <dbReference type="ARBA" id="ARBA00023242"/>
    </source>
</evidence>
<dbReference type="PANTHER" id="PTHR33669:SF14">
    <property type="entry name" value="NRR REPRESSOR HOMOLOG 3"/>
    <property type="match status" value="1"/>
</dbReference>
<keyword evidence="6" id="KW-1185">Reference proteome</keyword>
<reference evidence="5" key="1">
    <citation type="journal article" date="2016" name="Nat. Genet.">
        <title>A high-quality carrot genome assembly provides new insights into carotenoid accumulation and asterid genome evolution.</title>
        <authorList>
            <person name="Iorizzo M."/>
            <person name="Ellison S."/>
            <person name="Senalik D."/>
            <person name="Zeng P."/>
            <person name="Satapoomin P."/>
            <person name="Huang J."/>
            <person name="Bowman M."/>
            <person name="Iovene M."/>
            <person name="Sanseverino W."/>
            <person name="Cavagnaro P."/>
            <person name="Yildiz M."/>
            <person name="Macko-Podgorni A."/>
            <person name="Moranska E."/>
            <person name="Grzebelus E."/>
            <person name="Grzebelus D."/>
            <person name="Ashrafi H."/>
            <person name="Zheng Z."/>
            <person name="Cheng S."/>
            <person name="Spooner D."/>
            <person name="Van Deynze A."/>
            <person name="Simon P."/>
        </authorList>
    </citation>
    <scope>NUCLEOTIDE SEQUENCE</scope>
    <source>
        <tissue evidence="5">Leaf</tissue>
    </source>
</reference>
<comment type="similarity">
    <text evidence="2">Belongs to the NPR1-interactor family.</text>
</comment>
<comment type="subcellular location">
    <subcellularLocation>
        <location evidence="1">Nucleus</location>
    </subcellularLocation>
</comment>